<evidence type="ECO:0000313" key="4">
    <source>
        <dbReference type="Proteomes" id="UP000831562"/>
    </source>
</evidence>
<keyword evidence="1" id="KW-0175">Coiled coil</keyword>
<feature type="coiled-coil region" evidence="1">
    <location>
        <begin position="70"/>
        <end position="120"/>
    </location>
</feature>
<keyword evidence="2" id="KW-0812">Transmembrane</keyword>
<name>A0A9E7AJH1_9ACTN</name>
<keyword evidence="2" id="KW-1133">Transmembrane helix</keyword>
<evidence type="ECO:0000256" key="2">
    <source>
        <dbReference type="SAM" id="Phobius"/>
    </source>
</evidence>
<organism evidence="3 4">
    <name type="scientific">Lancefieldella parvula</name>
    <dbReference type="NCBI Taxonomy" id="1382"/>
    <lineage>
        <taxon>Bacteria</taxon>
        <taxon>Bacillati</taxon>
        <taxon>Actinomycetota</taxon>
        <taxon>Coriobacteriia</taxon>
        <taxon>Coriobacteriales</taxon>
        <taxon>Atopobiaceae</taxon>
        <taxon>Lancefieldella</taxon>
    </lineage>
</organism>
<dbReference type="Proteomes" id="UP000831562">
    <property type="component" value="Chromosome"/>
</dbReference>
<protein>
    <submittedName>
        <fullName evidence="3">Uncharacterized protein</fullName>
    </submittedName>
</protein>
<feature type="transmembrane region" description="Helical" evidence="2">
    <location>
        <begin position="12"/>
        <end position="36"/>
    </location>
</feature>
<reference evidence="3" key="1">
    <citation type="submission" date="2022-05" db="EMBL/GenBank/DDBJ databases">
        <title>Using nanopore sequencing to obtain complete genomes from saliva samples.</title>
        <authorList>
            <person name="Baker J.L."/>
        </authorList>
    </citation>
    <scope>NUCLEOTIDE SEQUENCE</scope>
    <source>
        <strain evidence="3">JCVI-JB-Lp32</strain>
    </source>
</reference>
<evidence type="ECO:0000313" key="3">
    <source>
        <dbReference type="EMBL" id="UQF78287.1"/>
    </source>
</evidence>
<feature type="transmembrane region" description="Helical" evidence="2">
    <location>
        <begin position="48"/>
        <end position="72"/>
    </location>
</feature>
<keyword evidence="2" id="KW-0472">Membrane</keyword>
<dbReference type="AlphaFoldDB" id="A0A9E7AJH1"/>
<proteinExistence type="predicted"/>
<accession>A0A9E7AJH1</accession>
<evidence type="ECO:0000256" key="1">
    <source>
        <dbReference type="SAM" id="Coils"/>
    </source>
</evidence>
<dbReference type="EMBL" id="CP097092">
    <property type="protein sequence ID" value="UQF78287.1"/>
    <property type="molecule type" value="Genomic_DNA"/>
</dbReference>
<gene>
    <name evidence="3" type="ORF">M3I19_00870</name>
</gene>
<sequence length="200" mass="23247">MGKFSEWLSEHVIELVSFLAATGLGGAAVLSFSTYIREFWERNPIITAFYSLLCLFFGMCLGALLNLSKYLIWKNEIKRQDEERDRKEKQALAEKEAKRLESERIKEEQLQEKIKNARERIETLSPIDKYAIKVLSEKGLARVPYDYTTTHDEFTYVDDLVNITETNFDESVITLTNYGKFCVEHSQDILEKAEKPKTED</sequence>